<sequence length="254" mass="25984">MTKNKAGGWIAGTAFACILVLAAAWFVLVSPTLATAAETRAAAESQLDQNAIAKIKLAKLKEQFENIDALRSELAALQLQVPPTAELSTYKRQVDAVAAAHSVTIVSFQAATAVGVTPPAAPEPVAESTDAATEGEAADAVVPAPPVVTTFTVPVTINVVGSYENVLAFLQDVQTGTQRLMLVEQLAGAAQTPSDASGGKPQLNEGDLELIVTGSLYVLPPTDAAVPVADPAAEPPAPTPLPPANGRNPLLPLG</sequence>
<organism evidence="4 5">
    <name type="scientific">Cellulomonas fengjieae</name>
    <dbReference type="NCBI Taxonomy" id="2819978"/>
    <lineage>
        <taxon>Bacteria</taxon>
        <taxon>Bacillati</taxon>
        <taxon>Actinomycetota</taxon>
        <taxon>Actinomycetes</taxon>
        <taxon>Micrococcales</taxon>
        <taxon>Cellulomonadaceae</taxon>
        <taxon>Cellulomonas</taxon>
    </lineage>
</organism>
<accession>A0ABS3SKR3</accession>
<feature type="coiled-coil region" evidence="1">
    <location>
        <begin position="43"/>
        <end position="80"/>
    </location>
</feature>
<feature type="chain" id="PRO_5045481337" description="Tfp pilus assembly protein PilO" evidence="3">
    <location>
        <begin position="37"/>
        <end position="254"/>
    </location>
</feature>
<dbReference type="EMBL" id="JAGFBM010000007">
    <property type="protein sequence ID" value="MBO3085551.1"/>
    <property type="molecule type" value="Genomic_DNA"/>
</dbReference>
<feature type="region of interest" description="Disordered" evidence="2">
    <location>
        <begin position="226"/>
        <end position="254"/>
    </location>
</feature>
<feature type="signal peptide" evidence="3">
    <location>
        <begin position="1"/>
        <end position="36"/>
    </location>
</feature>
<gene>
    <name evidence="4" type="ORF">J4035_12980</name>
</gene>
<dbReference type="PROSITE" id="PS51257">
    <property type="entry name" value="PROKAR_LIPOPROTEIN"/>
    <property type="match status" value="1"/>
</dbReference>
<dbReference type="InterPro" id="IPR014717">
    <property type="entry name" value="Transl_elong_EF1B/ribsomal_bS6"/>
</dbReference>
<dbReference type="Proteomes" id="UP000678317">
    <property type="component" value="Unassembled WGS sequence"/>
</dbReference>
<evidence type="ECO:0000256" key="2">
    <source>
        <dbReference type="SAM" id="MobiDB-lite"/>
    </source>
</evidence>
<evidence type="ECO:0000313" key="5">
    <source>
        <dbReference type="Proteomes" id="UP000678317"/>
    </source>
</evidence>
<reference evidence="4 5" key="1">
    <citation type="submission" date="2021-03" db="EMBL/GenBank/DDBJ databases">
        <title>novel species in genus Cellulomonas.</title>
        <authorList>
            <person name="Zhang G."/>
        </authorList>
    </citation>
    <scope>NUCLEOTIDE SEQUENCE [LARGE SCALE GENOMIC DNA]</scope>
    <source>
        <strain evidence="5">zg-ZUI188</strain>
    </source>
</reference>
<name>A0ABS3SKR3_9CELL</name>
<proteinExistence type="predicted"/>
<evidence type="ECO:0008006" key="6">
    <source>
        <dbReference type="Google" id="ProtNLM"/>
    </source>
</evidence>
<evidence type="ECO:0000256" key="3">
    <source>
        <dbReference type="SAM" id="SignalP"/>
    </source>
</evidence>
<comment type="caution">
    <text evidence="4">The sequence shown here is derived from an EMBL/GenBank/DDBJ whole genome shotgun (WGS) entry which is preliminary data.</text>
</comment>
<feature type="compositionally biased region" description="Pro residues" evidence="2">
    <location>
        <begin position="233"/>
        <end position="243"/>
    </location>
</feature>
<evidence type="ECO:0000256" key="1">
    <source>
        <dbReference type="SAM" id="Coils"/>
    </source>
</evidence>
<evidence type="ECO:0000313" key="4">
    <source>
        <dbReference type="EMBL" id="MBO3085551.1"/>
    </source>
</evidence>
<keyword evidence="3" id="KW-0732">Signal</keyword>
<dbReference type="RefSeq" id="WP_208289885.1">
    <property type="nucleotide sequence ID" value="NZ_CP074404.1"/>
</dbReference>
<keyword evidence="5" id="KW-1185">Reference proteome</keyword>
<keyword evidence="1" id="KW-0175">Coiled coil</keyword>
<protein>
    <recommendedName>
        <fullName evidence="6">Tfp pilus assembly protein PilO</fullName>
    </recommendedName>
</protein>
<dbReference type="Gene3D" id="3.30.70.60">
    <property type="match status" value="1"/>
</dbReference>